<accession>A0AAW2JTT0</accession>
<feature type="region of interest" description="Disordered" evidence="1">
    <location>
        <begin position="1"/>
        <end position="95"/>
    </location>
</feature>
<feature type="compositionally biased region" description="Polar residues" evidence="1">
    <location>
        <begin position="84"/>
        <end position="95"/>
    </location>
</feature>
<reference evidence="2" key="2">
    <citation type="journal article" date="2024" name="Plant">
        <title>Genomic evolution and insights into agronomic trait innovations of Sesamum species.</title>
        <authorList>
            <person name="Miao H."/>
            <person name="Wang L."/>
            <person name="Qu L."/>
            <person name="Liu H."/>
            <person name="Sun Y."/>
            <person name="Le M."/>
            <person name="Wang Q."/>
            <person name="Wei S."/>
            <person name="Zheng Y."/>
            <person name="Lin W."/>
            <person name="Duan Y."/>
            <person name="Cao H."/>
            <person name="Xiong S."/>
            <person name="Wang X."/>
            <person name="Wei L."/>
            <person name="Li C."/>
            <person name="Ma Q."/>
            <person name="Ju M."/>
            <person name="Zhao R."/>
            <person name="Li G."/>
            <person name="Mu C."/>
            <person name="Tian Q."/>
            <person name="Mei H."/>
            <person name="Zhang T."/>
            <person name="Gao T."/>
            <person name="Zhang H."/>
        </authorList>
    </citation>
    <scope>NUCLEOTIDE SEQUENCE</scope>
    <source>
        <strain evidence="2">G01</strain>
    </source>
</reference>
<feature type="compositionally biased region" description="Basic and acidic residues" evidence="1">
    <location>
        <begin position="14"/>
        <end position="44"/>
    </location>
</feature>
<dbReference type="AlphaFoldDB" id="A0AAW2JTT0"/>
<protein>
    <submittedName>
        <fullName evidence="2">Uncharacterized protein</fullName>
    </submittedName>
</protein>
<proteinExistence type="predicted"/>
<sequence length="95" mass="10354">MTPTLGIPEEPLLGEDHGGPKQKLEHTNLDKGSDQQGLHPKDLDEQVQNQQEEPLRGELSDGPIPELMKVSKTTTAGHAEQEVISPQTAQKNVVN</sequence>
<organism evidence="2">
    <name type="scientific">Sesamum angustifolium</name>
    <dbReference type="NCBI Taxonomy" id="2727405"/>
    <lineage>
        <taxon>Eukaryota</taxon>
        <taxon>Viridiplantae</taxon>
        <taxon>Streptophyta</taxon>
        <taxon>Embryophyta</taxon>
        <taxon>Tracheophyta</taxon>
        <taxon>Spermatophyta</taxon>
        <taxon>Magnoliopsida</taxon>
        <taxon>eudicotyledons</taxon>
        <taxon>Gunneridae</taxon>
        <taxon>Pentapetalae</taxon>
        <taxon>asterids</taxon>
        <taxon>lamiids</taxon>
        <taxon>Lamiales</taxon>
        <taxon>Pedaliaceae</taxon>
        <taxon>Sesamum</taxon>
    </lineage>
</organism>
<comment type="caution">
    <text evidence="2">The sequence shown here is derived from an EMBL/GenBank/DDBJ whole genome shotgun (WGS) entry which is preliminary data.</text>
</comment>
<gene>
    <name evidence="2" type="ORF">Sangu_3166700</name>
</gene>
<dbReference type="EMBL" id="JACGWK010000514">
    <property type="protein sequence ID" value="KAL0298006.1"/>
    <property type="molecule type" value="Genomic_DNA"/>
</dbReference>
<reference evidence="2" key="1">
    <citation type="submission" date="2020-06" db="EMBL/GenBank/DDBJ databases">
        <authorList>
            <person name="Li T."/>
            <person name="Hu X."/>
            <person name="Zhang T."/>
            <person name="Song X."/>
            <person name="Zhang H."/>
            <person name="Dai N."/>
            <person name="Sheng W."/>
            <person name="Hou X."/>
            <person name="Wei L."/>
        </authorList>
    </citation>
    <scope>NUCLEOTIDE SEQUENCE</scope>
    <source>
        <strain evidence="2">G01</strain>
        <tissue evidence="2">Leaf</tissue>
    </source>
</reference>
<evidence type="ECO:0000313" key="2">
    <source>
        <dbReference type="EMBL" id="KAL0298006.1"/>
    </source>
</evidence>
<name>A0AAW2JTT0_9LAMI</name>
<evidence type="ECO:0000256" key="1">
    <source>
        <dbReference type="SAM" id="MobiDB-lite"/>
    </source>
</evidence>